<evidence type="ECO:0000256" key="6">
    <source>
        <dbReference type="ARBA" id="ARBA00023180"/>
    </source>
</evidence>
<dbReference type="InterPro" id="IPR000068">
    <property type="entry name" value="GPCR_3_Ca_sens_rcpt-rel"/>
</dbReference>
<dbReference type="Proteomes" id="UP000694892">
    <property type="component" value="Chromosome 1S"/>
</dbReference>
<dbReference type="PRINTS" id="PR00248">
    <property type="entry name" value="GPCRMGR"/>
</dbReference>
<dbReference type="EMBL" id="CM004467">
    <property type="protein sequence ID" value="OCT96510.1"/>
    <property type="molecule type" value="Genomic_DNA"/>
</dbReference>
<reference evidence="9" key="1">
    <citation type="journal article" date="2016" name="Nature">
        <title>Genome evolution in the allotetraploid frog Xenopus laevis.</title>
        <authorList>
            <person name="Session A.M."/>
            <person name="Uno Y."/>
            <person name="Kwon T."/>
            <person name="Chapman J.A."/>
            <person name="Toyoda A."/>
            <person name="Takahashi S."/>
            <person name="Fukui A."/>
            <person name="Hikosaka A."/>
            <person name="Suzuki A."/>
            <person name="Kondo M."/>
            <person name="van Heeringen S.J."/>
            <person name="Quigley I."/>
            <person name="Heinz S."/>
            <person name="Ogino H."/>
            <person name="Ochi H."/>
            <person name="Hellsten U."/>
            <person name="Lyons J.B."/>
            <person name="Simakov O."/>
            <person name="Putnam N."/>
            <person name="Stites J."/>
            <person name="Kuroki Y."/>
            <person name="Tanaka T."/>
            <person name="Michiue T."/>
            <person name="Watanabe M."/>
            <person name="Bogdanovic O."/>
            <person name="Lister R."/>
            <person name="Georgiou G."/>
            <person name="Paranjpe S.S."/>
            <person name="van Kruijsbergen I."/>
            <person name="Shu S."/>
            <person name="Carlson J."/>
            <person name="Kinoshita T."/>
            <person name="Ohta Y."/>
            <person name="Mawaribuchi S."/>
            <person name="Jenkins J."/>
            <person name="Grimwood J."/>
            <person name="Schmutz J."/>
            <person name="Mitros T."/>
            <person name="Mozaffari S.V."/>
            <person name="Suzuki Y."/>
            <person name="Haramoto Y."/>
            <person name="Yamamoto T.S."/>
            <person name="Takagi C."/>
            <person name="Heald R."/>
            <person name="Miller K."/>
            <person name="Haudenschild C."/>
            <person name="Kitzman J."/>
            <person name="Nakayama T."/>
            <person name="Izutsu Y."/>
            <person name="Robert J."/>
            <person name="Fortriede J."/>
            <person name="Burns K."/>
            <person name="Lotay V."/>
            <person name="Karimi K."/>
            <person name="Yasuoka Y."/>
            <person name="Dichmann D.S."/>
            <person name="Flajnik M.F."/>
            <person name="Houston D.W."/>
            <person name="Shendure J."/>
            <person name="DuPasquier L."/>
            <person name="Vize P.D."/>
            <person name="Zorn A.M."/>
            <person name="Ito M."/>
            <person name="Marcotte E.M."/>
            <person name="Wallingford J.B."/>
            <person name="Ito Y."/>
            <person name="Asashima M."/>
            <person name="Ueno N."/>
            <person name="Matsuda Y."/>
            <person name="Veenstra G.J."/>
            <person name="Fujiyama A."/>
            <person name="Harland R.M."/>
            <person name="Taira M."/>
            <person name="Rokhsar D.S."/>
        </authorList>
    </citation>
    <scope>NUCLEOTIDE SEQUENCE [LARGE SCALE GENOMIC DNA]</scope>
    <source>
        <strain evidence="9">J</strain>
    </source>
</reference>
<keyword evidence="5" id="KW-0675">Receptor</keyword>
<proteinExistence type="predicted"/>
<dbReference type="GO" id="GO:0005886">
    <property type="term" value="C:plasma membrane"/>
    <property type="evidence" value="ECO:0007669"/>
    <property type="project" value="TreeGrafter"/>
</dbReference>
<accession>A0A974DS89</accession>
<evidence type="ECO:0000256" key="4">
    <source>
        <dbReference type="ARBA" id="ARBA00023136"/>
    </source>
</evidence>
<protein>
    <recommendedName>
        <fullName evidence="7">Receptor ligand binding region domain-containing protein</fullName>
    </recommendedName>
</protein>
<dbReference type="PANTHER" id="PTHR24061:SF564">
    <property type="entry name" value="METABOTROPIC GLUTAMATE RECEPTOR 1"/>
    <property type="match status" value="1"/>
</dbReference>
<keyword evidence="4" id="KW-0472">Membrane</keyword>
<dbReference type="SUPFAM" id="SSF53822">
    <property type="entry name" value="Periplasmic binding protein-like I"/>
    <property type="match status" value="2"/>
</dbReference>
<dbReference type="Pfam" id="PF01094">
    <property type="entry name" value="ANF_receptor"/>
    <property type="match status" value="1"/>
</dbReference>
<gene>
    <name evidence="8" type="ORF">XELAEV_18008714mg</name>
</gene>
<dbReference type="InterPro" id="IPR000337">
    <property type="entry name" value="GPCR_3"/>
</dbReference>
<feature type="domain" description="Receptor ligand binding region" evidence="7">
    <location>
        <begin position="168"/>
        <end position="423"/>
    </location>
</feature>
<dbReference type="GO" id="GO:0004930">
    <property type="term" value="F:G protein-coupled receptor activity"/>
    <property type="evidence" value="ECO:0007669"/>
    <property type="project" value="InterPro"/>
</dbReference>
<evidence type="ECO:0000313" key="9">
    <source>
        <dbReference type="Proteomes" id="UP000694892"/>
    </source>
</evidence>
<dbReference type="PANTHER" id="PTHR24061">
    <property type="entry name" value="CALCIUM-SENSING RECEPTOR-RELATED"/>
    <property type="match status" value="1"/>
</dbReference>
<evidence type="ECO:0000259" key="7">
    <source>
        <dbReference type="Pfam" id="PF01094"/>
    </source>
</evidence>
<evidence type="ECO:0000256" key="3">
    <source>
        <dbReference type="ARBA" id="ARBA00022989"/>
    </source>
</evidence>
<sequence>MGRRSAMGRLVKQGQTGRILNQKITQRNRLSNSSQLKDHRIGASGVRTGVARVDLLVDLRDEDPKYRKIHYPENPQTPNPEHSGQQLPVQAIWVTPCSTELSGSDSQCRIHITKPKYEYKYFQDGDIIIGGVFTVNCGVYYIADNIGKHIPLCINPFHDYYIEIQTLVFAIDEINKNPDLLPNITLGYHVYDSCGNPSIAIGSVLQILSGPGNVVPNYSCRDKGQITGFIGDRFSLTSLPIAQLLSINGYLQVTALYYSIIRYSFDRWIQILRIVRFEGFNSSIEGIILRSYDCSICAKSFDFDIRSRRISIPSRISRISYGATDPVLNDRRIYPYYFSTGPDERVKQIAIAELVERLGWTWVIILATSDNGGQRESQILKNEITKHGACVDLIGALTGDKNTDIKTLEIIQKSTAEVVILCGVTLFISSLIFLLETMINSKTLVVPETWVVCTNCLLYNGSLQLQETNMIFGNGSKFSEHVFAIKEDMLLNDLLANYHSCLTNNKEKDAIFQQAYTYSYKNCSSLKLAFPQYYPNHRVFRALTGLAQAEHDLLSSSGKYSNKDIHNNHHRKQVK</sequence>
<evidence type="ECO:0000256" key="2">
    <source>
        <dbReference type="ARBA" id="ARBA00022692"/>
    </source>
</evidence>
<comment type="subcellular location">
    <subcellularLocation>
        <location evidence="1">Membrane</location>
        <topology evidence="1">Multi-pass membrane protein</topology>
    </subcellularLocation>
</comment>
<dbReference type="Gene3D" id="3.40.50.2300">
    <property type="match status" value="3"/>
</dbReference>
<evidence type="ECO:0000256" key="1">
    <source>
        <dbReference type="ARBA" id="ARBA00004141"/>
    </source>
</evidence>
<dbReference type="InterPro" id="IPR028082">
    <property type="entry name" value="Peripla_BP_I"/>
</dbReference>
<keyword evidence="2" id="KW-0812">Transmembrane</keyword>
<evidence type="ECO:0000313" key="8">
    <source>
        <dbReference type="EMBL" id="OCT96510.1"/>
    </source>
</evidence>
<evidence type="ECO:0000256" key="5">
    <source>
        <dbReference type="ARBA" id="ARBA00023170"/>
    </source>
</evidence>
<name>A0A974DS89_XENLA</name>
<organism evidence="8 9">
    <name type="scientific">Xenopus laevis</name>
    <name type="common">African clawed frog</name>
    <dbReference type="NCBI Taxonomy" id="8355"/>
    <lineage>
        <taxon>Eukaryota</taxon>
        <taxon>Metazoa</taxon>
        <taxon>Chordata</taxon>
        <taxon>Craniata</taxon>
        <taxon>Vertebrata</taxon>
        <taxon>Euteleostomi</taxon>
        <taxon>Amphibia</taxon>
        <taxon>Batrachia</taxon>
        <taxon>Anura</taxon>
        <taxon>Pipoidea</taxon>
        <taxon>Pipidae</taxon>
        <taxon>Xenopodinae</taxon>
        <taxon>Xenopus</taxon>
        <taxon>Xenopus</taxon>
    </lineage>
</organism>
<dbReference type="AlphaFoldDB" id="A0A974DS89"/>
<keyword evidence="3" id="KW-1133">Transmembrane helix</keyword>
<keyword evidence="6" id="KW-0325">Glycoprotein</keyword>
<dbReference type="InterPro" id="IPR001828">
    <property type="entry name" value="ANF_lig-bd_rcpt"/>
</dbReference>